<dbReference type="InterPro" id="IPR020845">
    <property type="entry name" value="AMP-binding_CS"/>
</dbReference>
<reference evidence="10 11" key="1">
    <citation type="submission" date="2018-04" db="EMBL/GenBank/DDBJ databases">
        <title>Genomic Encyclopedia of Archaeal and Bacterial Type Strains, Phase II (KMG-II): from individual species to whole genera.</title>
        <authorList>
            <person name="Goeker M."/>
        </authorList>
    </citation>
    <scope>NUCLEOTIDE SEQUENCE [LARGE SCALE GENOMIC DNA]</scope>
    <source>
        <strain evidence="10 11">DSM 18064</strain>
    </source>
</reference>
<dbReference type="EMBL" id="QAAA01000004">
    <property type="protein sequence ID" value="PTN02940.1"/>
    <property type="molecule type" value="Genomic_DNA"/>
</dbReference>
<name>A0A2T5BTZ0_9RHOB</name>
<comment type="caution">
    <text evidence="10">The sequence shown here is derived from an EMBL/GenBank/DDBJ whole genome shotgun (WGS) entry which is preliminary data.</text>
</comment>
<comment type="pathway">
    <text evidence="2">Lipid metabolism; fatty acid beta-oxidation.</text>
</comment>
<evidence type="ECO:0000259" key="8">
    <source>
        <dbReference type="Pfam" id="PF00501"/>
    </source>
</evidence>
<dbReference type="Pfam" id="PF00501">
    <property type="entry name" value="AMP-binding"/>
    <property type="match status" value="1"/>
</dbReference>
<dbReference type="GO" id="GO:0004467">
    <property type="term" value="F:long-chain fatty acid-CoA ligase activity"/>
    <property type="evidence" value="ECO:0007669"/>
    <property type="project" value="UniProtKB-EC"/>
</dbReference>
<accession>A0A2T5BTZ0</accession>
<keyword evidence="4" id="KW-0472">Membrane</keyword>
<feature type="domain" description="AMP-dependent synthetase/ligase" evidence="8">
    <location>
        <begin position="10"/>
        <end position="302"/>
    </location>
</feature>
<keyword evidence="11" id="KW-1185">Reference proteome</keyword>
<evidence type="ECO:0000256" key="1">
    <source>
        <dbReference type="ARBA" id="ARBA00004170"/>
    </source>
</evidence>
<evidence type="ECO:0000256" key="6">
    <source>
        <dbReference type="ARBA" id="ARBA00039545"/>
    </source>
</evidence>
<evidence type="ECO:0000259" key="9">
    <source>
        <dbReference type="Pfam" id="PF13193"/>
    </source>
</evidence>
<dbReference type="EC" id="6.2.1.3" evidence="5"/>
<evidence type="ECO:0000256" key="7">
    <source>
        <dbReference type="ARBA" id="ARBA00042773"/>
    </source>
</evidence>
<dbReference type="Pfam" id="PF13193">
    <property type="entry name" value="AMP-binding_C"/>
    <property type="match status" value="1"/>
</dbReference>
<evidence type="ECO:0000256" key="4">
    <source>
        <dbReference type="ARBA" id="ARBA00023136"/>
    </source>
</evidence>
<dbReference type="SUPFAM" id="SSF56801">
    <property type="entry name" value="Acetyl-CoA synthetase-like"/>
    <property type="match status" value="1"/>
</dbReference>
<dbReference type="Gene3D" id="3.30.300.30">
    <property type="match status" value="1"/>
</dbReference>
<dbReference type="PANTHER" id="PTHR43767">
    <property type="entry name" value="LONG-CHAIN-FATTY-ACID--COA LIGASE"/>
    <property type="match status" value="1"/>
</dbReference>
<dbReference type="PANTHER" id="PTHR43767:SF8">
    <property type="entry name" value="LONG-CHAIN-FATTY-ACID--COA LIGASE"/>
    <property type="match status" value="1"/>
</dbReference>
<dbReference type="GO" id="GO:0016020">
    <property type="term" value="C:membrane"/>
    <property type="evidence" value="ECO:0007669"/>
    <property type="project" value="UniProtKB-SubCell"/>
</dbReference>
<dbReference type="Proteomes" id="UP000243859">
    <property type="component" value="Unassembled WGS sequence"/>
</dbReference>
<evidence type="ECO:0000313" key="10">
    <source>
        <dbReference type="EMBL" id="PTN02940.1"/>
    </source>
</evidence>
<dbReference type="InterPro" id="IPR025110">
    <property type="entry name" value="AMP-bd_C"/>
</dbReference>
<evidence type="ECO:0000256" key="2">
    <source>
        <dbReference type="ARBA" id="ARBA00005005"/>
    </source>
</evidence>
<comment type="subcellular location">
    <subcellularLocation>
        <location evidence="1">Membrane</location>
        <topology evidence="1">Peripheral membrane protein</topology>
    </subcellularLocation>
</comment>
<keyword evidence="3 10" id="KW-0436">Ligase</keyword>
<dbReference type="InterPro" id="IPR050237">
    <property type="entry name" value="ATP-dep_AMP-bd_enzyme"/>
</dbReference>
<dbReference type="InterPro" id="IPR045851">
    <property type="entry name" value="AMP-bd_C_sf"/>
</dbReference>
<evidence type="ECO:0000313" key="11">
    <source>
        <dbReference type="Proteomes" id="UP000243859"/>
    </source>
</evidence>
<dbReference type="CDD" id="cd04433">
    <property type="entry name" value="AFD_class_I"/>
    <property type="match status" value="1"/>
</dbReference>
<dbReference type="PROSITE" id="PS00455">
    <property type="entry name" value="AMP_BINDING"/>
    <property type="match status" value="1"/>
</dbReference>
<sequence>MTLLDHIGGMRPDNVALVGGWGRQDYGDLAARAGALRERLSPTGLRVFLNLSDLSEALVALAALDGIVDAVVLSSPSLDEATLCTLAGVSADAIITDRTDLHGSDLPVLRDPAELAGLRSAPETCSTRWIMTTSGTTGRPKLVEHSLESLSRTTRKDRARGTGQVWGLLYDYTRFAGLQVVLQSLLSGARLVVPEADSPLDDRLALLSAEGCTHLSATPTLWRKILMSRAVDGLALRQVTLGGEIADDAVLRALARSFPEARISHIFASTEAGVGFSVTDGKAGFPESYLTDPPQGISLKVEDGRLFVHNDRVGPAYVGGGDIACDGWVDTGDLVARRGGRIVFLGRGSGVINVGGDKVVPEEVETVLLTHPEVHMARVYAKTNPIMGALVAADVHPEPGSDPTQLRASLRDWCAARLDRHKVPAVFRMVDQFRTNAAGKIERSN</sequence>
<evidence type="ECO:0000256" key="5">
    <source>
        <dbReference type="ARBA" id="ARBA00026121"/>
    </source>
</evidence>
<organism evidence="10 11">
    <name type="scientific">Rhodovulum imhoffii</name>
    <dbReference type="NCBI Taxonomy" id="365340"/>
    <lineage>
        <taxon>Bacteria</taxon>
        <taxon>Pseudomonadati</taxon>
        <taxon>Pseudomonadota</taxon>
        <taxon>Alphaproteobacteria</taxon>
        <taxon>Rhodobacterales</taxon>
        <taxon>Paracoccaceae</taxon>
        <taxon>Rhodovulum</taxon>
    </lineage>
</organism>
<dbReference type="Gene3D" id="3.40.50.12780">
    <property type="entry name" value="N-terminal domain of ligase-like"/>
    <property type="match status" value="1"/>
</dbReference>
<feature type="domain" description="AMP-binding enzyme C-terminal" evidence="9">
    <location>
        <begin position="363"/>
        <end position="440"/>
    </location>
</feature>
<dbReference type="AlphaFoldDB" id="A0A2T5BTZ0"/>
<dbReference type="OrthoDB" id="7055148at2"/>
<protein>
    <recommendedName>
        <fullName evidence="6">Long-chain-fatty-acid--CoA ligase</fullName>
        <ecNumber evidence="5">6.2.1.3</ecNumber>
    </recommendedName>
    <alternativeName>
        <fullName evidence="7">Long-chain acyl-CoA synthetase</fullName>
    </alternativeName>
</protein>
<proteinExistence type="predicted"/>
<dbReference type="InterPro" id="IPR000873">
    <property type="entry name" value="AMP-dep_synth/lig_dom"/>
</dbReference>
<dbReference type="InterPro" id="IPR042099">
    <property type="entry name" value="ANL_N_sf"/>
</dbReference>
<evidence type="ECO:0000256" key="3">
    <source>
        <dbReference type="ARBA" id="ARBA00022598"/>
    </source>
</evidence>
<gene>
    <name evidence="10" type="ORF">C8N32_10451</name>
</gene>
<dbReference type="RefSeq" id="WP_107891307.1">
    <property type="nucleotide sequence ID" value="NZ_NHSI01000016.1"/>
</dbReference>